<name>A0AAV9IF46_9RHOD</name>
<accession>A0AAV9IF46</accession>
<evidence type="ECO:0000313" key="1">
    <source>
        <dbReference type="EMBL" id="KAK4526062.1"/>
    </source>
</evidence>
<dbReference type="Proteomes" id="UP001300502">
    <property type="component" value="Unassembled WGS sequence"/>
</dbReference>
<protein>
    <submittedName>
        <fullName evidence="1">Uncharacterized protein</fullName>
    </submittedName>
</protein>
<dbReference type="AlphaFoldDB" id="A0AAV9IF46"/>
<dbReference type="EMBL" id="JANCYU010000036">
    <property type="protein sequence ID" value="KAK4526062.1"/>
    <property type="molecule type" value="Genomic_DNA"/>
</dbReference>
<keyword evidence="2" id="KW-1185">Reference proteome</keyword>
<reference evidence="1 2" key="1">
    <citation type="submission" date="2022-07" db="EMBL/GenBank/DDBJ databases">
        <title>Genome-wide signatures of adaptation to extreme environments.</title>
        <authorList>
            <person name="Cho C.H."/>
            <person name="Yoon H.S."/>
        </authorList>
    </citation>
    <scope>NUCLEOTIDE SEQUENCE [LARGE SCALE GENOMIC DNA]</scope>
    <source>
        <strain evidence="1 2">108.79 E11</strain>
    </source>
</reference>
<sequence length="91" mass="10346">MDRNTHDGMDDSSLQDQVLEQWKYLEKNTSQLSYTIRKVRESLGNICDKILATESKLEQLTTPLHASAREVLVESQRMGEQPGNKVAVVNK</sequence>
<evidence type="ECO:0000313" key="2">
    <source>
        <dbReference type="Proteomes" id="UP001300502"/>
    </source>
</evidence>
<gene>
    <name evidence="1" type="ORF">GAYE_SCF19G3973</name>
</gene>
<organism evidence="1 2">
    <name type="scientific">Galdieria yellowstonensis</name>
    <dbReference type="NCBI Taxonomy" id="3028027"/>
    <lineage>
        <taxon>Eukaryota</taxon>
        <taxon>Rhodophyta</taxon>
        <taxon>Bangiophyceae</taxon>
        <taxon>Galdieriales</taxon>
        <taxon>Galdieriaceae</taxon>
        <taxon>Galdieria</taxon>
    </lineage>
</organism>
<proteinExistence type="predicted"/>
<comment type="caution">
    <text evidence="1">The sequence shown here is derived from an EMBL/GenBank/DDBJ whole genome shotgun (WGS) entry which is preliminary data.</text>
</comment>